<dbReference type="InterPro" id="IPR001387">
    <property type="entry name" value="Cro/C1-type_HTH"/>
</dbReference>
<keyword evidence="5" id="KW-1185">Reference proteome</keyword>
<dbReference type="OrthoDB" id="2187867at2"/>
<evidence type="ECO:0000259" key="1">
    <source>
        <dbReference type="PROSITE" id="PS50943"/>
    </source>
</evidence>
<dbReference type="EMBL" id="SDOZ01000002">
    <property type="protein sequence ID" value="RXZ61626.1"/>
    <property type="molecule type" value="Genomic_DNA"/>
</dbReference>
<dbReference type="RefSeq" id="WP_129224083.1">
    <property type="nucleotide sequence ID" value="NZ_SDOZ01000002.1"/>
</dbReference>
<feature type="domain" description="HTH cro/C1-type" evidence="1">
    <location>
        <begin position="10"/>
        <end position="64"/>
    </location>
</feature>
<protein>
    <submittedName>
        <fullName evidence="2">XRE family transcriptional regulator</fullName>
    </submittedName>
</protein>
<dbReference type="EMBL" id="SDOZ01000002">
    <property type="protein sequence ID" value="RXZ62362.1"/>
    <property type="molecule type" value="Genomic_DNA"/>
</dbReference>
<evidence type="ECO:0000313" key="5">
    <source>
        <dbReference type="Proteomes" id="UP000291269"/>
    </source>
</evidence>
<name>A0A4Q2KD14_9FIRM</name>
<dbReference type="InterPro" id="IPR010982">
    <property type="entry name" value="Lambda_DNA-bd_dom_sf"/>
</dbReference>
<accession>A0A4Q2KD14</accession>
<dbReference type="GO" id="GO:0003677">
    <property type="term" value="F:DNA binding"/>
    <property type="evidence" value="ECO:0007669"/>
    <property type="project" value="InterPro"/>
</dbReference>
<dbReference type="Gene3D" id="1.10.260.40">
    <property type="entry name" value="lambda repressor-like DNA-binding domains"/>
    <property type="match status" value="1"/>
</dbReference>
<dbReference type="PROSITE" id="PS50943">
    <property type="entry name" value="HTH_CROC1"/>
    <property type="match status" value="1"/>
</dbReference>
<dbReference type="CDD" id="cd00093">
    <property type="entry name" value="HTH_XRE"/>
    <property type="match status" value="1"/>
</dbReference>
<dbReference type="SMART" id="SM00530">
    <property type="entry name" value="HTH_XRE"/>
    <property type="match status" value="1"/>
</dbReference>
<proteinExistence type="predicted"/>
<evidence type="ECO:0000313" key="4">
    <source>
        <dbReference type="EMBL" id="RXZ62362.1"/>
    </source>
</evidence>
<evidence type="ECO:0000313" key="2">
    <source>
        <dbReference type="EMBL" id="RXZ61412.1"/>
    </source>
</evidence>
<dbReference type="EMBL" id="SDOZ01000002">
    <property type="protein sequence ID" value="RXZ61412.1"/>
    <property type="molecule type" value="Genomic_DNA"/>
</dbReference>
<dbReference type="Pfam" id="PF01381">
    <property type="entry name" value="HTH_3"/>
    <property type="match status" value="1"/>
</dbReference>
<organism evidence="2 5">
    <name type="scientific">Candidatus Borkfalkia ceftriaxoniphila</name>
    <dbReference type="NCBI Taxonomy" id="2508949"/>
    <lineage>
        <taxon>Bacteria</taxon>
        <taxon>Bacillati</taxon>
        <taxon>Bacillota</taxon>
        <taxon>Clostridia</taxon>
        <taxon>Christensenellales</taxon>
        <taxon>Christensenellaceae</taxon>
        <taxon>Candidatus Borkfalkia</taxon>
    </lineage>
</organism>
<dbReference type="AlphaFoldDB" id="A0A4Q2KD14"/>
<evidence type="ECO:0000313" key="3">
    <source>
        <dbReference type="EMBL" id="RXZ61626.1"/>
    </source>
</evidence>
<sequence length="71" mass="8097">MKFEDFSINLAKERMAANLSAYELSLRIGRDASYIHKVENGKINISLKMILKICEVLEIEPVELFKPPSSN</sequence>
<dbReference type="Proteomes" id="UP000291269">
    <property type="component" value="Unassembled WGS sequence"/>
</dbReference>
<dbReference type="SUPFAM" id="SSF47413">
    <property type="entry name" value="lambda repressor-like DNA-binding domains"/>
    <property type="match status" value="1"/>
</dbReference>
<reference evidence="2 5" key="1">
    <citation type="journal article" date="2019" name="Gut">
        <title>Antibiotics-induced monodominance of a novel gut bacterial order.</title>
        <authorList>
            <person name="Hildebrand F."/>
            <person name="Moitinho-Silva L."/>
            <person name="Blasche S."/>
            <person name="Jahn M.T."/>
            <person name="Gossmann T.I."/>
            <person name="Heuerta-Cepas J."/>
            <person name="Hercog R."/>
            <person name="Luetge M."/>
            <person name="Bahram M."/>
            <person name="Pryszlak A."/>
            <person name="Alves R.J."/>
            <person name="Waszak S.M."/>
            <person name="Zhu A."/>
            <person name="Ye L."/>
            <person name="Costea P.I."/>
            <person name="Aalvink S."/>
            <person name="Belzer C."/>
            <person name="Forslund S.K."/>
            <person name="Sunagawa S."/>
            <person name="Hentschel U."/>
            <person name="Merten C."/>
            <person name="Patil K.R."/>
            <person name="Benes V."/>
            <person name="Bork P."/>
        </authorList>
    </citation>
    <scope>NUCLEOTIDE SEQUENCE [LARGE SCALE GENOMIC DNA]</scope>
    <source>
        <strain evidence="2 5">HDS1380</strain>
    </source>
</reference>
<comment type="caution">
    <text evidence="2">The sequence shown here is derived from an EMBL/GenBank/DDBJ whole genome shotgun (WGS) entry which is preliminary data.</text>
</comment>
<gene>
    <name evidence="2" type="ORF">ESZ91_03210</name>
    <name evidence="3" type="ORF">ESZ91_04310</name>
    <name evidence="4" type="ORF">ESZ91_08195</name>
</gene>